<gene>
    <name evidence="8" type="primary">isp</name>
    <name evidence="8" type="ORF">FTV88_0491</name>
</gene>
<dbReference type="InterPro" id="IPR023828">
    <property type="entry name" value="Peptidase_S8_Ser-AS"/>
</dbReference>
<dbReference type="AlphaFoldDB" id="A0A5Q2N2W2"/>
<dbReference type="PROSITE" id="PS51892">
    <property type="entry name" value="SUBTILASE"/>
    <property type="match status" value="1"/>
</dbReference>
<dbReference type="InterPro" id="IPR000209">
    <property type="entry name" value="Peptidase_S8/S53_dom"/>
</dbReference>
<dbReference type="GO" id="GO:0004252">
    <property type="term" value="F:serine-type endopeptidase activity"/>
    <property type="evidence" value="ECO:0007669"/>
    <property type="project" value="UniProtKB-UniRule"/>
</dbReference>
<evidence type="ECO:0000259" key="7">
    <source>
        <dbReference type="Pfam" id="PF00082"/>
    </source>
</evidence>
<reference evidence="9" key="1">
    <citation type="submission" date="2019-11" db="EMBL/GenBank/DDBJ databases">
        <title>Genome sequence of Heliorestis convoluta strain HH, an alkaliphilic and minimalistic phototrophic bacterium from a soda lake in Egypt.</title>
        <authorList>
            <person name="Dewey E.D."/>
            <person name="Stokes L.M."/>
            <person name="Burchell B.M."/>
            <person name="Shaffer K.N."/>
            <person name="Huntington A.M."/>
            <person name="Baker J.M."/>
            <person name="Nadendla S."/>
            <person name="Giglio M.G."/>
            <person name="Touchman J.W."/>
            <person name="Blankenship R.E."/>
            <person name="Madigan M.T."/>
            <person name="Sattley W.M."/>
        </authorList>
    </citation>
    <scope>NUCLEOTIDE SEQUENCE [LARGE SCALE GENOMIC DNA]</scope>
    <source>
        <strain evidence="9">HH</strain>
    </source>
</reference>
<dbReference type="GO" id="GO:0006508">
    <property type="term" value="P:proteolysis"/>
    <property type="evidence" value="ECO:0007669"/>
    <property type="project" value="UniProtKB-KW"/>
</dbReference>
<dbReference type="PANTHER" id="PTHR43399:SF4">
    <property type="entry name" value="CELL WALL-ASSOCIATED PROTEASE"/>
    <property type="match status" value="1"/>
</dbReference>
<evidence type="ECO:0000256" key="2">
    <source>
        <dbReference type="ARBA" id="ARBA00022670"/>
    </source>
</evidence>
<dbReference type="PROSITE" id="PS00137">
    <property type="entry name" value="SUBTILASE_HIS"/>
    <property type="match status" value="1"/>
</dbReference>
<proteinExistence type="inferred from homology"/>
<evidence type="ECO:0000256" key="1">
    <source>
        <dbReference type="ARBA" id="ARBA00011073"/>
    </source>
</evidence>
<protein>
    <submittedName>
        <fullName evidence="8">Intracellular serine protease</fullName>
        <ecNumber evidence="8">3.4.21.-</ecNumber>
    </submittedName>
</protein>
<comment type="similarity">
    <text evidence="1 5 6">Belongs to the peptidase S8 family.</text>
</comment>
<dbReference type="SUPFAM" id="SSF52743">
    <property type="entry name" value="Subtilisin-like"/>
    <property type="match status" value="1"/>
</dbReference>
<keyword evidence="4 5" id="KW-0720">Serine protease</keyword>
<evidence type="ECO:0000313" key="9">
    <source>
        <dbReference type="Proteomes" id="UP000366051"/>
    </source>
</evidence>
<dbReference type="InterPro" id="IPR034202">
    <property type="entry name" value="Subtilisin_Carlsberg-like"/>
</dbReference>
<dbReference type="KEGG" id="hcv:FTV88_0491"/>
<accession>A0A5Q2N2W2</accession>
<sequence length="342" mass="37310">MVIALLDSGIERDHPDLRKRIIGGKNFTDGKPENFEDDNGHGTHVAGIVAAATAGKGLVGVAPDVRLLIGKVLDKKGEGSVKSVIKGLEWISNWEGPEGEKVRIVNISLGTSKYNKEFHEAIRKAVDKNILVVCAAGNEGDGNPNTIERSYPAAFPEAVCVGAVDMNEKVAPFSNSNDAIDLVAPGVDILSCWLGRRYASLRGTSMASPHVAGAAALLTSLEERRLGRRLTESEIFAHLLRNTRSLNAPPRQVGAGLLDLKVGLQSEGKKESQEFLLPEAVQVMVKGHKRRIGWQEQRGYSVELGYFIDKREALKAAQQFDSFLQGRKNIKQEPGWNMKKKI</sequence>
<dbReference type="Proteomes" id="UP000366051">
    <property type="component" value="Chromosome"/>
</dbReference>
<feature type="domain" description="Peptidase S8/S53" evidence="7">
    <location>
        <begin position="2"/>
        <end position="256"/>
    </location>
</feature>
<feature type="active site" description="Charge relay system" evidence="5">
    <location>
        <position position="41"/>
    </location>
</feature>
<dbReference type="PROSITE" id="PS00136">
    <property type="entry name" value="SUBTILASE_ASP"/>
    <property type="match status" value="1"/>
</dbReference>
<dbReference type="Gene3D" id="3.40.50.200">
    <property type="entry name" value="Peptidase S8/S53 domain"/>
    <property type="match status" value="1"/>
</dbReference>
<feature type="active site" description="Charge relay system" evidence="5">
    <location>
        <position position="205"/>
    </location>
</feature>
<dbReference type="Pfam" id="PF00082">
    <property type="entry name" value="Peptidase_S8"/>
    <property type="match status" value="1"/>
</dbReference>
<dbReference type="InterPro" id="IPR036852">
    <property type="entry name" value="Peptidase_S8/S53_dom_sf"/>
</dbReference>
<dbReference type="CDD" id="cd07477">
    <property type="entry name" value="Peptidases_S8_Subtilisin_subset"/>
    <property type="match status" value="1"/>
</dbReference>
<dbReference type="InterPro" id="IPR051048">
    <property type="entry name" value="Peptidase_S8/S53_subtilisin"/>
</dbReference>
<dbReference type="InterPro" id="IPR023827">
    <property type="entry name" value="Peptidase_S8_Asp-AS"/>
</dbReference>
<evidence type="ECO:0000256" key="5">
    <source>
        <dbReference type="PROSITE-ProRule" id="PRU01240"/>
    </source>
</evidence>
<evidence type="ECO:0000256" key="6">
    <source>
        <dbReference type="RuleBase" id="RU003355"/>
    </source>
</evidence>
<evidence type="ECO:0000256" key="3">
    <source>
        <dbReference type="ARBA" id="ARBA00022801"/>
    </source>
</evidence>
<evidence type="ECO:0000256" key="4">
    <source>
        <dbReference type="ARBA" id="ARBA00022825"/>
    </source>
</evidence>
<keyword evidence="9" id="KW-1185">Reference proteome</keyword>
<organism evidence="8 9">
    <name type="scientific">Heliorestis convoluta</name>
    <dbReference type="NCBI Taxonomy" id="356322"/>
    <lineage>
        <taxon>Bacteria</taxon>
        <taxon>Bacillati</taxon>
        <taxon>Bacillota</taxon>
        <taxon>Clostridia</taxon>
        <taxon>Eubacteriales</taxon>
        <taxon>Heliobacteriaceae</taxon>
        <taxon>Heliorestis</taxon>
    </lineage>
</organism>
<keyword evidence="2 5" id="KW-0645">Protease</keyword>
<dbReference type="InterPro" id="IPR015500">
    <property type="entry name" value="Peptidase_S8_subtilisin-rel"/>
</dbReference>
<evidence type="ECO:0000313" key="8">
    <source>
        <dbReference type="EMBL" id="QGG46670.1"/>
    </source>
</evidence>
<dbReference type="PROSITE" id="PS00138">
    <property type="entry name" value="SUBTILASE_SER"/>
    <property type="match status" value="1"/>
</dbReference>
<dbReference type="InterPro" id="IPR022398">
    <property type="entry name" value="Peptidase_S8_His-AS"/>
</dbReference>
<dbReference type="PANTHER" id="PTHR43399">
    <property type="entry name" value="SUBTILISIN-RELATED"/>
    <property type="match status" value="1"/>
</dbReference>
<keyword evidence="3 5" id="KW-0378">Hydrolase</keyword>
<name>A0A5Q2N2W2_9FIRM</name>
<dbReference type="EC" id="3.4.21.-" evidence="8"/>
<feature type="active site" description="Charge relay system" evidence="5">
    <location>
        <position position="7"/>
    </location>
</feature>
<dbReference type="PRINTS" id="PR00723">
    <property type="entry name" value="SUBTILISIN"/>
</dbReference>
<dbReference type="EMBL" id="CP045875">
    <property type="protein sequence ID" value="QGG46670.1"/>
    <property type="molecule type" value="Genomic_DNA"/>
</dbReference>